<dbReference type="EMBL" id="BBSC01000001">
    <property type="protein sequence ID" value="GAM73501.1"/>
    <property type="molecule type" value="Genomic_DNA"/>
</dbReference>
<reference evidence="2 3" key="1">
    <citation type="submission" date="2015-01" db="EMBL/GenBank/DDBJ databases">
        <title>Vibrio sp. C94 JCM 19241 whole genome shotgun sequence.</title>
        <authorList>
            <person name="Sawabe T."/>
            <person name="Meirelles P."/>
            <person name="Feng G."/>
            <person name="Sayaka M."/>
            <person name="Hattori M."/>
            <person name="Ohkuma M."/>
        </authorList>
    </citation>
    <scope>NUCLEOTIDE SEQUENCE [LARGE SCALE GENOMIC DNA]</scope>
    <source>
        <strain evidence="3">JCM 19241</strain>
    </source>
</reference>
<dbReference type="InterPro" id="IPR013785">
    <property type="entry name" value="Aldolase_TIM"/>
</dbReference>
<dbReference type="STRING" id="1481914.JCM19241_2956"/>
<evidence type="ECO:0000313" key="3">
    <source>
        <dbReference type="Proteomes" id="UP000031666"/>
    </source>
</evidence>
<reference evidence="2 3" key="2">
    <citation type="submission" date="2015-01" db="EMBL/GenBank/DDBJ databases">
        <authorList>
            <consortium name="NBRP consortium"/>
            <person name="Sawabe T."/>
            <person name="Meirelles P."/>
            <person name="Feng G."/>
            <person name="Sayaka M."/>
            <person name="Hattori M."/>
            <person name="Ohkuma M."/>
        </authorList>
    </citation>
    <scope>NUCLEOTIDE SEQUENCE [LARGE SCALE GENOMIC DNA]</scope>
    <source>
        <strain evidence="3">JCM 19241</strain>
    </source>
</reference>
<name>A0A0B8Q4Q6_9VIBR</name>
<sequence length="37" mass="3938">MSTKQVLGTIEDFANSAKLAQDAGYDGVELMGSEVFD</sequence>
<organism evidence="2 3">
    <name type="scientific">Vibrio ishigakensis</name>
    <dbReference type="NCBI Taxonomy" id="1481914"/>
    <lineage>
        <taxon>Bacteria</taxon>
        <taxon>Pseudomonadati</taxon>
        <taxon>Pseudomonadota</taxon>
        <taxon>Gammaproteobacteria</taxon>
        <taxon>Vibrionales</taxon>
        <taxon>Vibrionaceae</taxon>
        <taxon>Vibrio</taxon>
    </lineage>
</organism>
<dbReference type="SUPFAM" id="SSF51395">
    <property type="entry name" value="FMN-linked oxidoreductases"/>
    <property type="match status" value="1"/>
</dbReference>
<dbReference type="Proteomes" id="UP000031666">
    <property type="component" value="Unassembled WGS sequence"/>
</dbReference>
<gene>
    <name evidence="2" type="ORF">JCM19241_2956</name>
</gene>
<feature type="domain" description="NADH:flavin oxidoreductase/NADH oxidase N-terminal" evidence="1">
    <location>
        <begin position="1"/>
        <end position="36"/>
    </location>
</feature>
<dbReference type="InterPro" id="IPR001155">
    <property type="entry name" value="OxRdtase_FMN_N"/>
</dbReference>
<proteinExistence type="predicted"/>
<evidence type="ECO:0000313" key="2">
    <source>
        <dbReference type="EMBL" id="GAM73501.1"/>
    </source>
</evidence>
<dbReference type="GO" id="GO:0016491">
    <property type="term" value="F:oxidoreductase activity"/>
    <property type="evidence" value="ECO:0007669"/>
    <property type="project" value="InterPro"/>
</dbReference>
<dbReference type="Pfam" id="PF00724">
    <property type="entry name" value="Oxidored_FMN"/>
    <property type="match status" value="1"/>
</dbReference>
<dbReference type="GO" id="GO:0010181">
    <property type="term" value="F:FMN binding"/>
    <property type="evidence" value="ECO:0007669"/>
    <property type="project" value="InterPro"/>
</dbReference>
<dbReference type="Gene3D" id="3.20.20.70">
    <property type="entry name" value="Aldolase class I"/>
    <property type="match status" value="1"/>
</dbReference>
<protein>
    <recommendedName>
        <fullName evidence="1">NADH:flavin oxidoreductase/NADH oxidase N-terminal domain-containing protein</fullName>
    </recommendedName>
</protein>
<dbReference type="AlphaFoldDB" id="A0A0B8Q4Q6"/>
<accession>A0A0B8Q4Q6</accession>
<comment type="caution">
    <text evidence="2">The sequence shown here is derived from an EMBL/GenBank/DDBJ whole genome shotgun (WGS) entry which is preliminary data.</text>
</comment>
<evidence type="ECO:0000259" key="1">
    <source>
        <dbReference type="Pfam" id="PF00724"/>
    </source>
</evidence>